<gene>
    <name evidence="5" type="ORF">DFH07DRAFT_812414</name>
</gene>
<protein>
    <submittedName>
        <fullName evidence="5">WD40-repeat-containing domain protein</fullName>
    </submittedName>
</protein>
<dbReference type="InterPro" id="IPR001680">
    <property type="entry name" value="WD40_rpt"/>
</dbReference>
<dbReference type="Proteomes" id="UP001215280">
    <property type="component" value="Unassembled WGS sequence"/>
</dbReference>
<dbReference type="Gene3D" id="2.130.10.10">
    <property type="entry name" value="YVTN repeat-like/Quinoprotein amine dehydrogenase"/>
    <property type="match status" value="2"/>
</dbReference>
<dbReference type="PANTHER" id="PTHR19848:SF8">
    <property type="entry name" value="F-BOX AND WD REPEAT DOMAIN CONTAINING 7"/>
    <property type="match status" value="1"/>
</dbReference>
<proteinExistence type="predicted"/>
<name>A0AAD7JJ02_9AGAR</name>
<keyword evidence="2" id="KW-0677">Repeat</keyword>
<dbReference type="InterPro" id="IPR036322">
    <property type="entry name" value="WD40_repeat_dom_sf"/>
</dbReference>
<dbReference type="EMBL" id="JARJLG010000040">
    <property type="protein sequence ID" value="KAJ7763546.1"/>
    <property type="molecule type" value="Genomic_DNA"/>
</dbReference>
<dbReference type="Pfam" id="PF00400">
    <property type="entry name" value="WD40"/>
    <property type="match status" value="3"/>
</dbReference>
<feature type="repeat" description="WD" evidence="3">
    <location>
        <begin position="354"/>
        <end position="388"/>
    </location>
</feature>
<feature type="region of interest" description="Disordered" evidence="4">
    <location>
        <begin position="1"/>
        <end position="29"/>
    </location>
</feature>
<organism evidence="5 6">
    <name type="scientific">Mycena maculata</name>
    <dbReference type="NCBI Taxonomy" id="230809"/>
    <lineage>
        <taxon>Eukaryota</taxon>
        <taxon>Fungi</taxon>
        <taxon>Dikarya</taxon>
        <taxon>Basidiomycota</taxon>
        <taxon>Agaricomycotina</taxon>
        <taxon>Agaricomycetes</taxon>
        <taxon>Agaricomycetidae</taxon>
        <taxon>Agaricales</taxon>
        <taxon>Marasmiineae</taxon>
        <taxon>Mycenaceae</taxon>
        <taxon>Mycena</taxon>
    </lineage>
</organism>
<keyword evidence="1 3" id="KW-0853">WD repeat</keyword>
<feature type="compositionally biased region" description="Low complexity" evidence="4">
    <location>
        <begin position="91"/>
        <end position="102"/>
    </location>
</feature>
<feature type="repeat" description="WD" evidence="3">
    <location>
        <begin position="630"/>
        <end position="643"/>
    </location>
</feature>
<evidence type="ECO:0000313" key="5">
    <source>
        <dbReference type="EMBL" id="KAJ7763546.1"/>
    </source>
</evidence>
<keyword evidence="6" id="KW-1185">Reference proteome</keyword>
<dbReference type="SMART" id="SM00320">
    <property type="entry name" value="WD40"/>
    <property type="match status" value="3"/>
</dbReference>
<evidence type="ECO:0000256" key="2">
    <source>
        <dbReference type="ARBA" id="ARBA00022737"/>
    </source>
</evidence>
<feature type="region of interest" description="Disordered" evidence="4">
    <location>
        <begin position="84"/>
        <end position="167"/>
    </location>
</feature>
<dbReference type="SUPFAM" id="SSF50978">
    <property type="entry name" value="WD40 repeat-like"/>
    <property type="match status" value="1"/>
</dbReference>
<dbReference type="PANTHER" id="PTHR19848">
    <property type="entry name" value="WD40 REPEAT PROTEIN"/>
    <property type="match status" value="1"/>
</dbReference>
<evidence type="ECO:0000256" key="4">
    <source>
        <dbReference type="SAM" id="MobiDB-lite"/>
    </source>
</evidence>
<evidence type="ECO:0000256" key="1">
    <source>
        <dbReference type="ARBA" id="ARBA00022574"/>
    </source>
</evidence>
<reference evidence="5" key="1">
    <citation type="submission" date="2023-03" db="EMBL/GenBank/DDBJ databases">
        <title>Massive genome expansion in bonnet fungi (Mycena s.s.) driven by repeated elements and novel gene families across ecological guilds.</title>
        <authorList>
            <consortium name="Lawrence Berkeley National Laboratory"/>
            <person name="Harder C.B."/>
            <person name="Miyauchi S."/>
            <person name="Viragh M."/>
            <person name="Kuo A."/>
            <person name="Thoen E."/>
            <person name="Andreopoulos B."/>
            <person name="Lu D."/>
            <person name="Skrede I."/>
            <person name="Drula E."/>
            <person name="Henrissat B."/>
            <person name="Morin E."/>
            <person name="Kohler A."/>
            <person name="Barry K."/>
            <person name="LaButti K."/>
            <person name="Morin E."/>
            <person name="Salamov A."/>
            <person name="Lipzen A."/>
            <person name="Mereny Z."/>
            <person name="Hegedus B."/>
            <person name="Baldrian P."/>
            <person name="Stursova M."/>
            <person name="Weitz H."/>
            <person name="Taylor A."/>
            <person name="Grigoriev I.V."/>
            <person name="Nagy L.G."/>
            <person name="Martin F."/>
            <person name="Kauserud H."/>
        </authorList>
    </citation>
    <scope>NUCLEOTIDE SEQUENCE</scope>
    <source>
        <strain evidence="5">CBHHK188m</strain>
    </source>
</reference>
<evidence type="ECO:0000313" key="6">
    <source>
        <dbReference type="Proteomes" id="UP001215280"/>
    </source>
</evidence>
<dbReference type="InterPro" id="IPR015943">
    <property type="entry name" value="WD40/YVTN_repeat-like_dom_sf"/>
</dbReference>
<sequence>MASGSQNPIDVDALDNKPFPKRPDKPKNFIPIVISDDEESEAEVAAKLESRNTKTRSISTVSDIMIIEPTPPPDPRANVINLVSDDEEEVSVASKPASAAAKDNNGGGSRPPAVIKTEPVASSSQMRRETASTRNPKPKSPENSWAGPSGREKDIRYGPPSTIIQNPRPKMEEVYSDGEESYENMGTFYPFRHPTETPEQKGRRFELRAEPVPELLEPVLSKKRSFVDISTNPSVFPTIPRPSHPTEFIWDILHGFRLQPPLHSRPRCLSRKRPRLIDALDMDHYCRNHEFRRAGGSINKILQHDGRVVICSNTAGGNDVGDTDPYNKTGTLISFCKRDPLKILDLEQGEQENLLGTHFSVHNIVYDPVSNILASSSADKNVRTWKFEDNDDDPYSELQSYRYQVQNRTTAPHDLTFKPGESILAVGEQRLTIEDLQNGTSHVFDLTPDKREQNAHVTGAIVWGSAKSSDLIFALSEPLNKDVRGGCHNAFDTKALRTAFRFDAPEAGDALCVDPTGDIVALVTNDGSDSFLRIYDVRRQRGTAVETRPLETFTSKDHEVNSMAFSSDSLYLAVGRDDNCTHVYDSRMLGRRGVLFSFRHSEIPSGHRDQALYGVVGVEWVESRFNRLGLVTGGNDGCIRLWDPLCGDEGQVLAQAHSDVAYFTLGDQFKGEHRLVVGDSAGTVYVMDGHANM</sequence>
<dbReference type="AlphaFoldDB" id="A0AAD7JJ02"/>
<accession>A0AAD7JJ02</accession>
<evidence type="ECO:0000256" key="3">
    <source>
        <dbReference type="PROSITE-ProRule" id="PRU00221"/>
    </source>
</evidence>
<dbReference type="PROSITE" id="PS50082">
    <property type="entry name" value="WD_REPEATS_2"/>
    <property type="match status" value="2"/>
</dbReference>
<comment type="caution">
    <text evidence="5">The sequence shown here is derived from an EMBL/GenBank/DDBJ whole genome shotgun (WGS) entry which is preliminary data.</text>
</comment>